<dbReference type="AlphaFoldDB" id="D0GK92"/>
<organism evidence="1 2">
    <name type="scientific">Pseudoleptotrichia goodfellowii F0264</name>
    <dbReference type="NCBI Taxonomy" id="596323"/>
    <lineage>
        <taxon>Bacteria</taxon>
        <taxon>Fusobacteriati</taxon>
        <taxon>Fusobacteriota</taxon>
        <taxon>Fusobacteriia</taxon>
        <taxon>Fusobacteriales</taxon>
        <taxon>Leptotrichiaceae</taxon>
        <taxon>Pseudoleptotrichia</taxon>
    </lineage>
</organism>
<reference evidence="1 2" key="1">
    <citation type="submission" date="2009-10" db="EMBL/GenBank/DDBJ databases">
        <authorList>
            <person name="Harkins D.M."/>
            <person name="Madupu R."/>
            <person name="Durkin A.S."/>
            <person name="Torralba M."/>
            <person name="Methe B."/>
            <person name="Sutton G.G."/>
            <person name="Strausberg R.L."/>
            <person name="Nelson K.E."/>
        </authorList>
    </citation>
    <scope>NUCLEOTIDE SEQUENCE [LARGE SCALE GENOMIC DNA]</scope>
    <source>
        <strain evidence="1 2">F0264</strain>
    </source>
</reference>
<protein>
    <submittedName>
        <fullName evidence="1">Uncharacterized protein</fullName>
    </submittedName>
</protein>
<evidence type="ECO:0000313" key="2">
    <source>
        <dbReference type="Proteomes" id="UP000004226"/>
    </source>
</evidence>
<dbReference type="Proteomes" id="UP000004226">
    <property type="component" value="Unassembled WGS sequence"/>
</dbReference>
<dbReference type="EMBL" id="ADAD01000066">
    <property type="protein sequence ID" value="EEY35490.1"/>
    <property type="molecule type" value="Genomic_DNA"/>
</dbReference>
<name>D0GK92_9FUSO</name>
<comment type="caution">
    <text evidence="1">The sequence shown here is derived from an EMBL/GenBank/DDBJ whole genome shotgun (WGS) entry which is preliminary data.</text>
</comment>
<dbReference type="RefSeq" id="WP_006806897.1">
    <property type="nucleotide sequence ID" value="NZ_ADAD01000066.1"/>
</dbReference>
<evidence type="ECO:0000313" key="1">
    <source>
        <dbReference type="EMBL" id="EEY35490.1"/>
    </source>
</evidence>
<keyword evidence="2" id="KW-1185">Reference proteome</keyword>
<accession>D0GK92</accession>
<proteinExistence type="predicted"/>
<sequence>MEKKLISILILFLAFIFYKSCFEKNVRQKSYYEVSMSPLYNEGETIPNIEEVYIGDNENLIIKWDKVPEGIYLKNIMIIYKNEKIGNIIIEKRIYETINSNEFTYSFKDDLVRILGKENENYKISSEHYMEDGFIFYIVFEDKKNNIEYKLKREVSIIFRKKGENTRTSITDF</sequence>
<gene>
    <name evidence="1" type="ORF">HMPREF0554_2430</name>
</gene>